<organism evidence="8">
    <name type="scientific">Candidatus Kentrum sp. TC</name>
    <dbReference type="NCBI Taxonomy" id="2126339"/>
    <lineage>
        <taxon>Bacteria</taxon>
        <taxon>Pseudomonadati</taxon>
        <taxon>Pseudomonadota</taxon>
        <taxon>Gammaproteobacteria</taxon>
        <taxon>Candidatus Kentrum</taxon>
    </lineage>
</organism>
<dbReference type="InterPro" id="IPR050953">
    <property type="entry name" value="N4_N6_ade-DNA_methylase"/>
</dbReference>
<feature type="region of interest" description="Disordered" evidence="6">
    <location>
        <begin position="889"/>
        <end position="915"/>
    </location>
</feature>
<dbReference type="AlphaFoldDB" id="A0A450YLU1"/>
<dbReference type="GO" id="GO:0003676">
    <property type="term" value="F:nucleic acid binding"/>
    <property type="evidence" value="ECO:0007669"/>
    <property type="project" value="InterPro"/>
</dbReference>
<dbReference type="PRINTS" id="PR00507">
    <property type="entry name" value="N12N6MTFRASE"/>
</dbReference>
<dbReference type="Pfam" id="PF07669">
    <property type="entry name" value="Eco57I"/>
    <property type="match status" value="1"/>
</dbReference>
<dbReference type="GO" id="GO:0006304">
    <property type="term" value="P:DNA modification"/>
    <property type="evidence" value="ECO:0007669"/>
    <property type="project" value="InterPro"/>
</dbReference>
<keyword evidence="3" id="KW-0808">Transferase</keyword>
<gene>
    <name evidence="8" type="ORF">BECKTC1821E_GA0114239_101923</name>
</gene>
<keyword evidence="4" id="KW-0949">S-adenosyl-L-methionine</keyword>
<dbReference type="EMBL" id="CAADFT010000019">
    <property type="protein sequence ID" value="VFK42511.1"/>
    <property type="molecule type" value="Genomic_DNA"/>
</dbReference>
<dbReference type="PANTHER" id="PTHR33841">
    <property type="entry name" value="DNA METHYLTRANSFERASE YEEA-RELATED"/>
    <property type="match status" value="1"/>
</dbReference>
<dbReference type="GO" id="GO:0032259">
    <property type="term" value="P:methylation"/>
    <property type="evidence" value="ECO:0007669"/>
    <property type="project" value="UniProtKB-KW"/>
</dbReference>
<evidence type="ECO:0000259" key="7">
    <source>
        <dbReference type="Pfam" id="PF07669"/>
    </source>
</evidence>
<dbReference type="InterPro" id="IPR011639">
    <property type="entry name" value="MethylTrfase_TaqI-like_dom"/>
</dbReference>
<comment type="catalytic activity">
    <reaction evidence="5">
        <text>a 2'-deoxyadenosine in DNA + S-adenosyl-L-methionine = an N(6)-methyl-2'-deoxyadenosine in DNA + S-adenosyl-L-homocysteine + H(+)</text>
        <dbReference type="Rhea" id="RHEA:15197"/>
        <dbReference type="Rhea" id="RHEA-COMP:12418"/>
        <dbReference type="Rhea" id="RHEA-COMP:12419"/>
        <dbReference type="ChEBI" id="CHEBI:15378"/>
        <dbReference type="ChEBI" id="CHEBI:57856"/>
        <dbReference type="ChEBI" id="CHEBI:59789"/>
        <dbReference type="ChEBI" id="CHEBI:90615"/>
        <dbReference type="ChEBI" id="CHEBI:90616"/>
        <dbReference type="EC" id="2.1.1.72"/>
    </reaction>
</comment>
<keyword evidence="2 8" id="KW-0489">Methyltransferase</keyword>
<dbReference type="InterPro" id="IPR002052">
    <property type="entry name" value="DNA_methylase_N6_adenine_CS"/>
</dbReference>
<evidence type="ECO:0000256" key="5">
    <source>
        <dbReference type="ARBA" id="ARBA00047942"/>
    </source>
</evidence>
<proteinExistence type="predicted"/>
<evidence type="ECO:0000256" key="3">
    <source>
        <dbReference type="ARBA" id="ARBA00022679"/>
    </source>
</evidence>
<evidence type="ECO:0000256" key="1">
    <source>
        <dbReference type="ARBA" id="ARBA00011900"/>
    </source>
</evidence>
<evidence type="ECO:0000256" key="4">
    <source>
        <dbReference type="ARBA" id="ARBA00022691"/>
    </source>
</evidence>
<dbReference type="PROSITE" id="PS00092">
    <property type="entry name" value="N6_MTASE"/>
    <property type="match status" value="1"/>
</dbReference>
<evidence type="ECO:0000256" key="6">
    <source>
        <dbReference type="SAM" id="MobiDB-lite"/>
    </source>
</evidence>
<evidence type="ECO:0000313" key="8">
    <source>
        <dbReference type="EMBL" id="VFK42511.1"/>
    </source>
</evidence>
<evidence type="ECO:0000256" key="2">
    <source>
        <dbReference type="ARBA" id="ARBA00022603"/>
    </source>
</evidence>
<protein>
    <recommendedName>
        <fullName evidence="1">site-specific DNA-methyltransferase (adenine-specific)</fullName>
        <ecNumber evidence="1">2.1.1.72</ecNumber>
    </recommendedName>
</protein>
<name>A0A450YLU1_9GAMM</name>
<feature type="compositionally biased region" description="Basic and acidic residues" evidence="6">
    <location>
        <begin position="890"/>
        <end position="899"/>
    </location>
</feature>
<dbReference type="GO" id="GO:0009007">
    <property type="term" value="F:site-specific DNA-methyltransferase (adenine-specific) activity"/>
    <property type="evidence" value="ECO:0007669"/>
    <property type="project" value="UniProtKB-EC"/>
</dbReference>
<feature type="domain" description="Type II methyltransferase M.TaqI-like" evidence="7">
    <location>
        <begin position="415"/>
        <end position="561"/>
    </location>
</feature>
<sequence>MSATEKNRTPARRLVPIPLAAIPPGMAFHASLNAAREGVREGAVNPGYLTVIERAWKEMGLDGVLCLDGRPILYHKEYGELCPLPERIRQHKLFWNQGVANVLVLADPINVYLYSGLAEPEENEGETTESALIRILGIAEYAERIHTLFRQLATGRFYEDHREYFDPEKSVDAYLLKNLRAFRDKLTKGNEGFAGKGLEIEEAHAFIGRILFLCYLLDRDIVDIGKPDGEGRGTRFLAGELARREEGTGIDYLYGLFEDIRERFNGNMFDRDLDTEKERIRGHLGELSLLLGGGEIKTGQFSLWPYYDFRMIPVETISAIYQDFLAAEDKAKNKQDQRKTGAFYTPRFLAEMVVDVALTEEPESWEWSFLDPACGSGIFLVILFNRLASQRLAGIGKDDHEARAEALQGILKSRIRGVDIAETACRIACFSLYLAYLDFLDSPEIEKYMGKIGKLPRLFHNPANPEPPPDIPTIRKADFFALKDNAFQGEGFPDGRFHCVIGNPPWAERGSKQIAQEFMREAPRFLKTNGIGCLLLPTKILHNKTDAFQVDWIGRVTLEKVLQLADYRKLLFQGAKAPGFIARFRNAAPKSARHTVEFIAPKFNRDGLRDGLITVDPAARAWIPLGDVLAAARSGSTPIVWKQHLWGTRRDRKFLDLLQSLPPLAEYVDILSDLEKKGLARTKRWCAGQGLKAWGIDKDPSESDRNLKKNPWPLDTPFIEARSQAIYFILSREATISFKERLEKEKYRKDVLYSDPPHDLFFGPKVLVNQRFNKAAYCNFDVLFQHSLQSIAGPPEDAERLMFLAAYLESKLARYFFFHTSANWGTERDKVHLHELLRLPFPLPENDFIAPDAAGIIREIAEKVRAFGGNSRNQPPKSGPEQMSLLLSRENAKDIEKSTKTKKRRSKSKESSNTNTLRQEIDPLIYRYFGLTEQEKILVEDTVDVLIPSATPGSRNADIPTLRPVKEARIFPYDKEGLCVYGNTLAKTLNGWAGNEGSRYRVRVEVGSDENTGLAMATLRLDESTAACREIPISRPLADALQRYCATVSKETKTLVYERDILFFEGDSIHVIRADRLLNWTRAMALNDAARIYGEIVLAEGEDHAG</sequence>
<dbReference type="EC" id="2.1.1.72" evidence="1"/>
<dbReference type="PANTHER" id="PTHR33841:SF1">
    <property type="entry name" value="DNA METHYLTRANSFERASE A"/>
    <property type="match status" value="1"/>
</dbReference>
<dbReference type="Gene3D" id="3.40.50.150">
    <property type="entry name" value="Vaccinia Virus protein VP39"/>
    <property type="match status" value="1"/>
</dbReference>
<accession>A0A450YLU1</accession>
<reference evidence="8" key="1">
    <citation type="submission" date="2019-02" db="EMBL/GenBank/DDBJ databases">
        <authorList>
            <person name="Gruber-Vodicka R. H."/>
            <person name="Seah K. B. B."/>
        </authorList>
    </citation>
    <scope>NUCLEOTIDE SEQUENCE</scope>
    <source>
        <strain evidence="8">BECK_BZ125</strain>
    </source>
</reference>
<dbReference type="InterPro" id="IPR029063">
    <property type="entry name" value="SAM-dependent_MTases_sf"/>
</dbReference>
<dbReference type="SUPFAM" id="SSF53335">
    <property type="entry name" value="S-adenosyl-L-methionine-dependent methyltransferases"/>
    <property type="match status" value="1"/>
</dbReference>